<comment type="caution">
    <text evidence="1">The sequence shown here is derived from an EMBL/GenBank/DDBJ whole genome shotgun (WGS) entry which is preliminary data.</text>
</comment>
<evidence type="ECO:0000313" key="1">
    <source>
        <dbReference type="EMBL" id="GKX67215.1"/>
    </source>
</evidence>
<proteinExistence type="predicted"/>
<accession>A0ACB5RD69</accession>
<gene>
    <name evidence="1" type="ORF">rsdtw13_24730</name>
</gene>
<keyword evidence="1" id="KW-0503">Monooxygenase</keyword>
<keyword evidence="2" id="KW-1185">Reference proteome</keyword>
<sequence length="95" mass="11203">MIKVVAKHFVKEDKINIFLESAKKLVEATRKETGCIKYELHQDIKDPKILTMIEEWEDNQSLDNHMASKHFREIVPMLGTLMEKEAEMNLYKKVI</sequence>
<protein>
    <submittedName>
        <fullName evidence="1">Antibiotic biosynthesis monooxygenase</fullName>
    </submittedName>
</protein>
<evidence type="ECO:0000313" key="2">
    <source>
        <dbReference type="Proteomes" id="UP001058074"/>
    </source>
</evidence>
<reference evidence="1" key="1">
    <citation type="journal article" date="2025" name="Int. J. Syst. Evol. Microbiol.">
        <title>Inconstantimicrobium mannanitabidum sp. nov., a novel member of the family Clostridiaceae isolated from anoxic soil under the treatment of reductive soil disinfestation.</title>
        <authorList>
            <person name="Ueki A."/>
            <person name="Tonouchi A."/>
            <person name="Honma S."/>
            <person name="Kaku N."/>
            <person name="Ueki K."/>
        </authorList>
    </citation>
    <scope>NUCLEOTIDE SEQUENCE</scope>
    <source>
        <strain evidence="1">TW13</strain>
    </source>
</reference>
<keyword evidence="1" id="KW-0560">Oxidoreductase</keyword>
<dbReference type="EMBL" id="BROD01000001">
    <property type="protein sequence ID" value="GKX67215.1"/>
    <property type="molecule type" value="Genomic_DNA"/>
</dbReference>
<organism evidence="1 2">
    <name type="scientific">Inconstantimicrobium mannanitabidum</name>
    <dbReference type="NCBI Taxonomy" id="1604901"/>
    <lineage>
        <taxon>Bacteria</taxon>
        <taxon>Bacillati</taxon>
        <taxon>Bacillota</taxon>
        <taxon>Clostridia</taxon>
        <taxon>Eubacteriales</taxon>
        <taxon>Clostridiaceae</taxon>
        <taxon>Inconstantimicrobium</taxon>
    </lineage>
</organism>
<name>A0ACB5RD69_9CLOT</name>
<dbReference type="Proteomes" id="UP001058074">
    <property type="component" value="Unassembled WGS sequence"/>
</dbReference>